<dbReference type="Gene3D" id="3.90.1300.10">
    <property type="entry name" value="Amidase signature (AS) domain"/>
    <property type="match status" value="1"/>
</dbReference>
<organism evidence="4 5">
    <name type="scientific">Streptomyces vastus</name>
    <dbReference type="NCBI Taxonomy" id="285451"/>
    <lineage>
        <taxon>Bacteria</taxon>
        <taxon>Bacillati</taxon>
        <taxon>Actinomycetota</taxon>
        <taxon>Actinomycetes</taxon>
        <taxon>Kitasatosporales</taxon>
        <taxon>Streptomycetaceae</taxon>
        <taxon>Streptomyces</taxon>
    </lineage>
</organism>
<comment type="caution">
    <text evidence="4">The sequence shown here is derived from an EMBL/GenBank/DDBJ whole genome shotgun (WGS) entry which is preliminary data.</text>
</comment>
<name>A0ABN3RMF3_9ACTN</name>
<dbReference type="Pfam" id="PF01425">
    <property type="entry name" value="Amidase"/>
    <property type="match status" value="1"/>
</dbReference>
<comment type="similarity">
    <text evidence="1">Belongs to the amidase family.</text>
</comment>
<keyword evidence="5" id="KW-1185">Reference proteome</keyword>
<dbReference type="Proteomes" id="UP001500151">
    <property type="component" value="Unassembled WGS sequence"/>
</dbReference>
<dbReference type="InterPro" id="IPR023631">
    <property type="entry name" value="Amidase_dom"/>
</dbReference>
<dbReference type="InterPro" id="IPR000120">
    <property type="entry name" value="Amidase"/>
</dbReference>
<proteinExistence type="inferred from homology"/>
<evidence type="ECO:0000313" key="5">
    <source>
        <dbReference type="Proteomes" id="UP001500151"/>
    </source>
</evidence>
<evidence type="ECO:0000313" key="4">
    <source>
        <dbReference type="EMBL" id="GAA2656310.1"/>
    </source>
</evidence>
<accession>A0ABN3RMF3</accession>
<evidence type="ECO:0000256" key="1">
    <source>
        <dbReference type="ARBA" id="ARBA00009199"/>
    </source>
</evidence>
<evidence type="ECO:0000256" key="2">
    <source>
        <dbReference type="SAM" id="MobiDB-lite"/>
    </source>
</evidence>
<dbReference type="EMBL" id="BAAASJ010000113">
    <property type="protein sequence ID" value="GAA2656310.1"/>
    <property type="molecule type" value="Genomic_DNA"/>
</dbReference>
<feature type="compositionally biased region" description="Low complexity" evidence="2">
    <location>
        <begin position="156"/>
        <end position="165"/>
    </location>
</feature>
<protein>
    <submittedName>
        <fullName evidence="4">Amidase</fullName>
    </submittedName>
</protein>
<dbReference type="PANTHER" id="PTHR11895:SF7">
    <property type="entry name" value="GLUTAMYL-TRNA(GLN) AMIDOTRANSFERASE SUBUNIT A, MITOCHONDRIAL"/>
    <property type="match status" value="1"/>
</dbReference>
<feature type="region of interest" description="Disordered" evidence="2">
    <location>
        <begin position="146"/>
        <end position="165"/>
    </location>
</feature>
<sequence>MHLSDRSPLVIDPFSTAQQIADLVRTKEVSPVEVAETYLDRIERINPAVNAVVWLDADAVRAAAVRAERAVLRGDPLGPLHGVPVPIKDLSSLAGQPNTMSSLAIRDTPQTVTDPDVQLLLDAGVIPLGRTNSPEFGALTVSENARHGKTRNPWNPAHTSGGSSGGASAAVAAGLAPVAHAGDGGGSIRVPASVTGLVGLKPSRGRVPAFVRGWEHSTTEGAITRTVRDAALMLDVMGRADRLAWYSAPEPGRPYIEEVGADPGRLRIGLLLDAPTGLPVDEECRKAALTAAQALRDLGHDVVEARPRMFSYEAIMGFTWTIISASTYAIEVDDPDAMDPYIRRRRETALEVTAGDYARTAALLQAESRGVVAQWGKDFDVLLTPTTAVVAPPVGPVYDEANSDPDGPRATETRMVSFTAFVNIAGLPAISLPVHTTADGLPVGAQLVGAPYDEATLLRLSAQLEPRFRWHERHPDDAALAAAAL</sequence>
<dbReference type="InterPro" id="IPR020556">
    <property type="entry name" value="Amidase_CS"/>
</dbReference>
<gene>
    <name evidence="4" type="ORF">GCM10010307_69810</name>
</gene>
<dbReference type="PROSITE" id="PS00571">
    <property type="entry name" value="AMIDASES"/>
    <property type="match status" value="1"/>
</dbReference>
<dbReference type="SUPFAM" id="SSF75304">
    <property type="entry name" value="Amidase signature (AS) enzymes"/>
    <property type="match status" value="1"/>
</dbReference>
<dbReference type="InterPro" id="IPR036928">
    <property type="entry name" value="AS_sf"/>
</dbReference>
<reference evidence="4 5" key="1">
    <citation type="journal article" date="2019" name="Int. J. Syst. Evol. Microbiol.">
        <title>The Global Catalogue of Microorganisms (GCM) 10K type strain sequencing project: providing services to taxonomists for standard genome sequencing and annotation.</title>
        <authorList>
            <consortium name="The Broad Institute Genomics Platform"/>
            <consortium name="The Broad Institute Genome Sequencing Center for Infectious Disease"/>
            <person name="Wu L."/>
            <person name="Ma J."/>
        </authorList>
    </citation>
    <scope>NUCLEOTIDE SEQUENCE [LARGE SCALE GENOMIC DNA]</scope>
    <source>
        <strain evidence="4 5">JCM 4524</strain>
    </source>
</reference>
<dbReference type="PANTHER" id="PTHR11895">
    <property type="entry name" value="TRANSAMIDASE"/>
    <property type="match status" value="1"/>
</dbReference>
<evidence type="ECO:0000259" key="3">
    <source>
        <dbReference type="Pfam" id="PF01425"/>
    </source>
</evidence>
<feature type="domain" description="Amidase" evidence="3">
    <location>
        <begin position="33"/>
        <end position="458"/>
    </location>
</feature>